<dbReference type="RefSeq" id="WP_379238299.1">
    <property type="nucleotide sequence ID" value="NZ_JBHSTE010000010.1"/>
</dbReference>
<reference evidence="11" key="1">
    <citation type="journal article" date="2019" name="Int. J. Syst. Evol. Microbiol.">
        <title>The Global Catalogue of Microorganisms (GCM) 10K type strain sequencing project: providing services to taxonomists for standard genome sequencing and annotation.</title>
        <authorList>
            <consortium name="The Broad Institute Genomics Platform"/>
            <consortium name="The Broad Institute Genome Sequencing Center for Infectious Disease"/>
            <person name="Wu L."/>
            <person name="Ma J."/>
        </authorList>
    </citation>
    <scope>NUCLEOTIDE SEQUENCE [LARGE SCALE GENOMIC DNA]</scope>
    <source>
        <strain evidence="11">PCU 280</strain>
    </source>
</reference>
<evidence type="ECO:0000256" key="3">
    <source>
        <dbReference type="ARBA" id="ARBA00022723"/>
    </source>
</evidence>
<organism evidence="10 11">
    <name type="scientific">Paenibacillus septentrionalis</name>
    <dbReference type="NCBI Taxonomy" id="429342"/>
    <lineage>
        <taxon>Bacteria</taxon>
        <taxon>Bacillati</taxon>
        <taxon>Bacillota</taxon>
        <taxon>Bacilli</taxon>
        <taxon>Bacillales</taxon>
        <taxon>Paenibacillaceae</taxon>
        <taxon>Paenibacillus</taxon>
    </lineage>
</organism>
<evidence type="ECO:0000256" key="8">
    <source>
        <dbReference type="HAMAP-Rule" id="MF_00316"/>
    </source>
</evidence>
<accession>A0ABW1V8X6</accession>
<dbReference type="EC" id="2.7.7.77" evidence="8"/>
<dbReference type="PANTHER" id="PTHR19136:SF81">
    <property type="entry name" value="MOLYBDENUM COFACTOR GUANYLYLTRANSFERASE"/>
    <property type="match status" value="1"/>
</dbReference>
<evidence type="ECO:0000256" key="6">
    <source>
        <dbReference type="ARBA" id="ARBA00023134"/>
    </source>
</evidence>
<evidence type="ECO:0000256" key="1">
    <source>
        <dbReference type="ARBA" id="ARBA00022490"/>
    </source>
</evidence>
<evidence type="ECO:0000313" key="10">
    <source>
        <dbReference type="EMBL" id="MFC6335100.1"/>
    </source>
</evidence>
<keyword evidence="3 8" id="KW-0479">Metal-binding</keyword>
<feature type="binding site" evidence="8">
    <location>
        <begin position="31"/>
        <end position="33"/>
    </location>
    <ligand>
        <name>GTP</name>
        <dbReference type="ChEBI" id="CHEBI:37565"/>
    </ligand>
</feature>
<dbReference type="GO" id="GO:0016779">
    <property type="term" value="F:nucleotidyltransferase activity"/>
    <property type="evidence" value="ECO:0007669"/>
    <property type="project" value="UniProtKB-KW"/>
</dbReference>
<protein>
    <recommendedName>
        <fullName evidence="8">Probable molybdenum cofactor guanylyltransferase</fullName>
        <shortName evidence="8">MoCo guanylyltransferase</shortName>
        <ecNumber evidence="8">2.7.7.77</ecNumber>
    </recommendedName>
    <alternativeName>
        <fullName evidence="8">GTP:molybdopterin guanylyltransferase</fullName>
    </alternativeName>
    <alternativeName>
        <fullName evidence="8">Mo-MPT guanylyltransferase</fullName>
    </alternativeName>
    <alternativeName>
        <fullName evidence="8">Molybdopterin guanylyltransferase</fullName>
    </alternativeName>
    <alternativeName>
        <fullName evidence="8">Molybdopterin-guanine dinucleotide synthase</fullName>
        <shortName evidence="8">MGD synthase</shortName>
    </alternativeName>
</protein>
<proteinExistence type="inferred from homology"/>
<evidence type="ECO:0000256" key="2">
    <source>
        <dbReference type="ARBA" id="ARBA00022679"/>
    </source>
</evidence>
<comment type="cofactor">
    <cofactor evidence="8">
        <name>Mg(2+)</name>
        <dbReference type="ChEBI" id="CHEBI:18420"/>
    </cofactor>
</comment>
<sequence length="232" mass="25681">MINRSAARKMQVIHNIVTDTEIRPGLGGIIVAGGRSSRMKGEMKSLLPFAGTPIIKRIAIEMSQLCQSITVAAANEHQAEQYRRLELTVTMDDAPDQGPLVAFYSALQQVEEELIWLSACDMPLATAQSAAWMLQQLTDSGANAVIPEIGGKLHPLQALYRKEGVQQLASLIADGERRMGVMVRQLEPLIVTEQSFKAAGIDLNFVCNINTPEEYEDMQYRFRISEEANEYG</sequence>
<keyword evidence="11" id="KW-1185">Reference proteome</keyword>
<name>A0ABW1V8X6_9BACL</name>
<keyword evidence="6 8" id="KW-0342">GTP-binding</keyword>
<comment type="domain">
    <text evidence="8">The N-terminal domain determines nucleotide recognition and specific binding, while the C-terminal domain determines the specific binding to the target protein.</text>
</comment>
<dbReference type="HAMAP" id="MF_00316">
    <property type="entry name" value="MobA"/>
    <property type="match status" value="1"/>
</dbReference>
<dbReference type="SUPFAM" id="SSF53448">
    <property type="entry name" value="Nucleotide-diphospho-sugar transferases"/>
    <property type="match status" value="1"/>
</dbReference>
<feature type="binding site" evidence="8">
    <location>
        <position position="121"/>
    </location>
    <ligand>
        <name>GTP</name>
        <dbReference type="ChEBI" id="CHEBI:37565"/>
    </ligand>
</feature>
<feature type="binding site" evidence="8">
    <location>
        <position position="121"/>
    </location>
    <ligand>
        <name>Mg(2+)</name>
        <dbReference type="ChEBI" id="CHEBI:18420"/>
    </ligand>
</feature>
<comment type="caution">
    <text evidence="10">The sequence shown here is derived from an EMBL/GenBank/DDBJ whole genome shotgun (WGS) entry which is preliminary data.</text>
</comment>
<dbReference type="Gene3D" id="3.90.550.10">
    <property type="entry name" value="Spore Coat Polysaccharide Biosynthesis Protein SpsA, Chain A"/>
    <property type="match status" value="1"/>
</dbReference>
<comment type="similarity">
    <text evidence="8">Belongs to the MobA family.</text>
</comment>
<dbReference type="PANTHER" id="PTHR19136">
    <property type="entry name" value="MOLYBDENUM COFACTOR GUANYLYLTRANSFERASE"/>
    <property type="match status" value="1"/>
</dbReference>
<dbReference type="Pfam" id="PF12804">
    <property type="entry name" value="NTP_transf_3"/>
    <property type="match status" value="1"/>
</dbReference>
<keyword evidence="1 8" id="KW-0963">Cytoplasm</keyword>
<feature type="domain" description="MobA-like NTP transferase" evidence="9">
    <location>
        <begin position="28"/>
        <end position="185"/>
    </location>
</feature>
<comment type="subcellular location">
    <subcellularLocation>
        <location evidence="8">Cytoplasm</location>
    </subcellularLocation>
</comment>
<keyword evidence="5 8" id="KW-0460">Magnesium</keyword>
<evidence type="ECO:0000256" key="5">
    <source>
        <dbReference type="ARBA" id="ARBA00022842"/>
    </source>
</evidence>
<dbReference type="EMBL" id="JBHSTE010000010">
    <property type="protein sequence ID" value="MFC6335100.1"/>
    <property type="molecule type" value="Genomic_DNA"/>
</dbReference>
<keyword evidence="4 8" id="KW-0547">Nucleotide-binding</keyword>
<gene>
    <name evidence="8" type="primary">mobA</name>
    <name evidence="10" type="ORF">ACFP56_20910</name>
</gene>
<dbReference type="Proteomes" id="UP001596233">
    <property type="component" value="Unassembled WGS sequence"/>
</dbReference>
<comment type="catalytic activity">
    <reaction evidence="8">
        <text>Mo-molybdopterin + GTP + H(+) = Mo-molybdopterin guanine dinucleotide + diphosphate</text>
        <dbReference type="Rhea" id="RHEA:34243"/>
        <dbReference type="ChEBI" id="CHEBI:15378"/>
        <dbReference type="ChEBI" id="CHEBI:33019"/>
        <dbReference type="ChEBI" id="CHEBI:37565"/>
        <dbReference type="ChEBI" id="CHEBI:71302"/>
        <dbReference type="ChEBI" id="CHEBI:71310"/>
        <dbReference type="EC" id="2.7.7.77"/>
    </reaction>
</comment>
<comment type="function">
    <text evidence="8">Transfers a GMP moiety from GTP to Mo-molybdopterin (Mo-MPT) cofactor (Moco or molybdenum cofactor) to form Mo-molybdopterin guanine dinucleotide (Mo-MGD) cofactor.</text>
</comment>
<keyword evidence="2 8" id="KW-0808">Transferase</keyword>
<evidence type="ECO:0000313" key="11">
    <source>
        <dbReference type="Proteomes" id="UP001596233"/>
    </source>
</evidence>
<dbReference type="InterPro" id="IPR029044">
    <property type="entry name" value="Nucleotide-diphossugar_trans"/>
</dbReference>
<dbReference type="InterPro" id="IPR013482">
    <property type="entry name" value="Molybde_CF_guanTrfase"/>
</dbReference>
<evidence type="ECO:0000256" key="4">
    <source>
        <dbReference type="ARBA" id="ARBA00022741"/>
    </source>
</evidence>
<evidence type="ECO:0000259" key="9">
    <source>
        <dbReference type="Pfam" id="PF12804"/>
    </source>
</evidence>
<feature type="binding site" evidence="8">
    <location>
        <position position="92"/>
    </location>
    <ligand>
        <name>GTP</name>
        <dbReference type="ChEBI" id="CHEBI:37565"/>
    </ligand>
</feature>
<keyword evidence="7 8" id="KW-0501">Molybdenum cofactor biosynthesis</keyword>
<comment type="caution">
    <text evidence="8">Lacks conserved residue(s) required for the propagation of feature annotation.</text>
</comment>
<evidence type="ECO:0000256" key="7">
    <source>
        <dbReference type="ARBA" id="ARBA00023150"/>
    </source>
</evidence>
<dbReference type="InterPro" id="IPR025877">
    <property type="entry name" value="MobA-like_NTP_Trfase"/>
</dbReference>
<keyword evidence="10" id="KW-0548">Nucleotidyltransferase</keyword>
<dbReference type="CDD" id="cd02503">
    <property type="entry name" value="MobA"/>
    <property type="match status" value="1"/>
</dbReference>
<feature type="binding site" evidence="8">
    <location>
        <position position="44"/>
    </location>
    <ligand>
        <name>GTP</name>
        <dbReference type="ChEBI" id="CHEBI:37565"/>
    </ligand>
</feature>